<evidence type="ECO:0008006" key="3">
    <source>
        <dbReference type="Google" id="ProtNLM"/>
    </source>
</evidence>
<organism evidence="1 2">
    <name type="scientific">Sulfuricurvum kujiense</name>
    <dbReference type="NCBI Taxonomy" id="148813"/>
    <lineage>
        <taxon>Bacteria</taxon>
        <taxon>Pseudomonadati</taxon>
        <taxon>Campylobacterota</taxon>
        <taxon>Epsilonproteobacteria</taxon>
        <taxon>Campylobacterales</taxon>
        <taxon>Sulfurimonadaceae</taxon>
        <taxon>Sulfuricurvum</taxon>
    </lineage>
</organism>
<comment type="caution">
    <text evidence="1">The sequence shown here is derived from an EMBL/GenBank/DDBJ whole genome shotgun (WGS) entry which is preliminary data.</text>
</comment>
<name>A0A2D3WJR9_9BACT</name>
<reference evidence="1 2" key="1">
    <citation type="journal article" date="2017" name="Front. Microbiol.">
        <title>Comparative Genomic Analysis of the Class Epsilonproteobacteria and Proposed Reclassification to Epsilonbacteraeota (phyl. nov.).</title>
        <authorList>
            <person name="Waite D.W."/>
            <person name="Vanwonterghem I."/>
            <person name="Rinke C."/>
            <person name="Parks D.H."/>
            <person name="Zhang Y."/>
            <person name="Takai K."/>
            <person name="Sievert S.M."/>
            <person name="Simon J."/>
            <person name="Campbell B.J."/>
            <person name="Hanson T.E."/>
            <person name="Woyke T."/>
            <person name="Klotz M.G."/>
            <person name="Hugenholtz P."/>
        </authorList>
    </citation>
    <scope>NUCLEOTIDE SEQUENCE [LARGE SCALE GENOMIC DNA]</scope>
    <source>
        <strain evidence="1">UBA12443</strain>
    </source>
</reference>
<sequence>MVKIHEKFFKYDVYEHDEMKPIVDMLTKECNGDSYCEIDRAYQYVLKIPYKESTVNRNPSDVINQNGGDCDEKSFLLATLLLQNKYPCLLVTTKDHGFIAVHLPDDRSVKHPSTYLIIDGKKYYFADTTLLEGYIGQYNNVKKDDINGVFDMVVKKEIPLDQIEYHFLTN</sequence>
<evidence type="ECO:0000313" key="1">
    <source>
        <dbReference type="EMBL" id="DAB39280.1"/>
    </source>
</evidence>
<dbReference type="SUPFAM" id="SSF54001">
    <property type="entry name" value="Cysteine proteinases"/>
    <property type="match status" value="1"/>
</dbReference>
<proteinExistence type="predicted"/>
<gene>
    <name evidence="1" type="ORF">CFH83_01530</name>
</gene>
<evidence type="ECO:0000313" key="2">
    <source>
        <dbReference type="Proteomes" id="UP000228859"/>
    </source>
</evidence>
<protein>
    <recommendedName>
        <fullName evidence="3">Transglutaminase-like domain-containing protein</fullName>
    </recommendedName>
</protein>
<dbReference type="InterPro" id="IPR038765">
    <property type="entry name" value="Papain-like_cys_pep_sf"/>
</dbReference>
<dbReference type="Gene3D" id="3.10.620.30">
    <property type="match status" value="1"/>
</dbReference>
<dbReference type="AlphaFoldDB" id="A0A2D3WJR9"/>
<accession>A0A2D3WJR9</accession>
<dbReference type="EMBL" id="DLUI01000025">
    <property type="protein sequence ID" value="DAB39280.1"/>
    <property type="molecule type" value="Genomic_DNA"/>
</dbReference>
<dbReference type="Proteomes" id="UP000228859">
    <property type="component" value="Unassembled WGS sequence"/>
</dbReference>